<gene>
    <name evidence="1" type="ORF">ACFSQJ_10310</name>
</gene>
<organism evidence="1 2">
    <name type="scientific">Croceitalea marina</name>
    <dbReference type="NCBI Taxonomy" id="1775166"/>
    <lineage>
        <taxon>Bacteria</taxon>
        <taxon>Pseudomonadati</taxon>
        <taxon>Bacteroidota</taxon>
        <taxon>Flavobacteriia</taxon>
        <taxon>Flavobacteriales</taxon>
        <taxon>Flavobacteriaceae</taxon>
        <taxon>Croceitalea</taxon>
    </lineage>
</organism>
<name>A0ABW5MY61_9FLAO</name>
<protein>
    <submittedName>
        <fullName evidence="1">Phosphate ABC transporter substrate-binding protein</fullName>
    </submittedName>
</protein>
<accession>A0ABW5MY61</accession>
<keyword evidence="2" id="KW-1185">Reference proteome</keyword>
<proteinExistence type="predicted"/>
<reference evidence="2" key="1">
    <citation type="journal article" date="2019" name="Int. J. Syst. Evol. Microbiol.">
        <title>The Global Catalogue of Microorganisms (GCM) 10K type strain sequencing project: providing services to taxonomists for standard genome sequencing and annotation.</title>
        <authorList>
            <consortium name="The Broad Institute Genomics Platform"/>
            <consortium name="The Broad Institute Genome Sequencing Center for Infectious Disease"/>
            <person name="Wu L."/>
            <person name="Ma J."/>
        </authorList>
    </citation>
    <scope>NUCLEOTIDE SEQUENCE [LARGE SCALE GENOMIC DNA]</scope>
    <source>
        <strain evidence="2">KCTC 52368</strain>
    </source>
</reference>
<evidence type="ECO:0000313" key="1">
    <source>
        <dbReference type="EMBL" id="MFD2587325.1"/>
    </source>
</evidence>
<evidence type="ECO:0000313" key="2">
    <source>
        <dbReference type="Proteomes" id="UP001597526"/>
    </source>
</evidence>
<dbReference type="EMBL" id="JBHULB010000013">
    <property type="protein sequence ID" value="MFD2587325.1"/>
    <property type="molecule type" value="Genomic_DNA"/>
</dbReference>
<dbReference type="Proteomes" id="UP001597526">
    <property type="component" value="Unassembled WGS sequence"/>
</dbReference>
<sequence>MVKSQKKFGKAFGLNEKGLIDFPKKISSVRISRIKNVDKMGGCSYCFPHGIDTTNSKHSKFTRNWKKYRLKQYKSLNFGNQN</sequence>
<comment type="caution">
    <text evidence="1">The sequence shown here is derived from an EMBL/GenBank/DDBJ whole genome shotgun (WGS) entry which is preliminary data.</text>
</comment>
<dbReference type="RefSeq" id="WP_377766871.1">
    <property type="nucleotide sequence ID" value="NZ_JBHULB010000013.1"/>
</dbReference>